<evidence type="ECO:0000313" key="19">
    <source>
        <dbReference type="EMBL" id="CAF1121522.1"/>
    </source>
</evidence>
<evidence type="ECO:0000256" key="17">
    <source>
        <dbReference type="SAM" id="Phobius"/>
    </source>
</evidence>
<keyword evidence="9" id="KW-0851">Voltage-gated channel</keyword>
<evidence type="ECO:0000256" key="6">
    <source>
        <dbReference type="ARBA" id="ARBA00022723"/>
    </source>
</evidence>
<keyword evidence="11" id="KW-0406">Ion transport</keyword>
<dbReference type="CDD" id="cd18774">
    <property type="entry name" value="PDC2_HK_sensor"/>
    <property type="match status" value="1"/>
</dbReference>
<feature type="compositionally biased region" description="Polar residues" evidence="16">
    <location>
        <begin position="168"/>
        <end position="179"/>
    </location>
</feature>
<keyword evidence="10 17" id="KW-1133">Transmembrane helix</keyword>
<evidence type="ECO:0000256" key="4">
    <source>
        <dbReference type="ARBA" id="ARBA00022673"/>
    </source>
</evidence>
<dbReference type="PANTHER" id="PTHR10166:SF37">
    <property type="entry name" value="STOLID, ISOFORM H"/>
    <property type="match status" value="1"/>
</dbReference>
<evidence type="ECO:0000256" key="11">
    <source>
        <dbReference type="ARBA" id="ARBA00023065"/>
    </source>
</evidence>
<feature type="domain" description="VWFA" evidence="18">
    <location>
        <begin position="310"/>
        <end position="546"/>
    </location>
</feature>
<dbReference type="GO" id="GO:0046872">
    <property type="term" value="F:metal ion binding"/>
    <property type="evidence" value="ECO:0007669"/>
    <property type="project" value="UniProtKB-KW"/>
</dbReference>
<comment type="caution">
    <text evidence="19">The sequence shown here is derived from an EMBL/GenBank/DDBJ whole genome shotgun (WGS) entry which is preliminary data.</text>
</comment>
<dbReference type="GO" id="GO:0005891">
    <property type="term" value="C:voltage-gated calcium channel complex"/>
    <property type="evidence" value="ECO:0007669"/>
    <property type="project" value="TreeGrafter"/>
</dbReference>
<feature type="non-terminal residue" evidence="19">
    <location>
        <position position="1"/>
    </location>
</feature>
<dbReference type="Proteomes" id="UP000681722">
    <property type="component" value="Unassembled WGS sequence"/>
</dbReference>
<sequence>SITLSPKTNQYLRDQLKKVTQTLQSLTLNSTSKIMRQIYLQSLNTFVIEKRNLTQLVAEMANYTNLAIMKKLEAIRNLVNISEYTYKQHSETPVQEREETYNYMKDHGYLSTKFVENKTAESIAAEGNSTTSNPTPSTSTSSLPTITQFDNGLGEGTATAGSTYTSTQEPISTSTNTNEAHLASKESEGIPKEDEYEVLRKPLILQLKKHFGNQMVNLTHSTVHIPTIIYAKNKEILLNANWSYNLNQAFIDNYNHDPELTWQYFCSQTGLYRVWPGHKWDYPEGDTDMLDLFDCRVQNWYIRATSSPRDVVILIDTSGSMTGLKKSIAIQTVETILDTLSDDDFVQILRFHETVDFIDDCFRSGLVQATVENRAVLSKIDTKNIANFSKALEKAFDILDEARTNISRTENARLLCQCHYLTTDNYTASERAEFCPSDYNVTSYSSDETPFLDSTGCNKMIMIVTDGATETAMNVFQNRNWIPNQVSTCHSTETRVFTYMIGRELGDPKHIRWMSCANKGYFAHVSTLEDIQENVEDYIPVTARPIAMYKDHVTVWSSVFLDVERNEPLKSYKWFPFKFPNFSLSMEEFKNRTKPMNLMISVAQPVLNYPRHSIEDGILLGAVGADIPVKLLQEFSPKYRLGVHAYSFMINHNGYLMFHPDLRPVIRKEMIQSVENNFIAEIKRHFDDMRRVEETNQSYYYSTLGDKESNPFSLGIAIRLPYGEYDIRTKDPDTEKTQIALRFIRKPNVRIADWIYCNSTAEDNVGDTEESFRNYLQEKIDTKKLVSCPYNASKRLINMMIEELFIMSKFENWTISGTFNSNNNSIKPNIYAAYEEFQQYKHENHLHWLFLGTRSGITAYWKMYHLANVDHIRQFGDANPNSIESTYYERTIDATYKYGADHIKGNHHVYSLFHGVNHISATNTHTTSLPTSQMYLVITSGIWMNKSSKINQPENETARHVPFGVFGVMLPYTTVRSTHFSDLCAKLDSGICYIIDEHGYIMFISQPGVIDRINDIGKFFGEFEGALLKEFEHKGIFKNKSMVDFQGVCLRRHKSNGKSSAGLFRGILRTSIMFFYNIINYIALFLVHWPNYSLGTEQDTQDNTLTTTNTPPAEESYVKESLSNILLDHIDFRRPIVDYKNLNYSKEDDAVDKIPESCIEKFRLWVSTWKGWEGELPSKENGITWEEVEKANTKTGWVKCTEVSQEQILSSINIENASNSTTNETSNIRSTSTVSDFSTTYATTHDELFPYVFRLFCLYTKHRDYFLSDLFFSYSVSKIPNSNLLMVYVNHSKSYCEKLLIKREPVEFKHDERCIRLKTTPYRERPHKCFFVHDEENKTEFPKCDRCSKQFVTIRILSLIILTNFIFKYYINRT</sequence>
<dbReference type="InterPro" id="IPR002035">
    <property type="entry name" value="VWF_A"/>
</dbReference>
<evidence type="ECO:0000256" key="10">
    <source>
        <dbReference type="ARBA" id="ARBA00022989"/>
    </source>
</evidence>
<dbReference type="GO" id="GO:0005245">
    <property type="term" value="F:voltage-gated calcium channel activity"/>
    <property type="evidence" value="ECO:0007669"/>
    <property type="project" value="TreeGrafter"/>
</dbReference>
<keyword evidence="21" id="KW-1185">Reference proteome</keyword>
<dbReference type="Pfam" id="PF08399">
    <property type="entry name" value="VWA_N"/>
    <property type="match status" value="1"/>
</dbReference>
<dbReference type="Gene3D" id="3.30.450.20">
    <property type="entry name" value="PAS domain"/>
    <property type="match status" value="1"/>
</dbReference>
<keyword evidence="4" id="KW-0107">Calcium channel</keyword>
<evidence type="ECO:0000313" key="21">
    <source>
        <dbReference type="Proteomes" id="UP000663829"/>
    </source>
</evidence>
<evidence type="ECO:0000256" key="14">
    <source>
        <dbReference type="ARBA" id="ARBA00023180"/>
    </source>
</evidence>
<dbReference type="InterPro" id="IPR013608">
    <property type="entry name" value="VWA_N"/>
</dbReference>
<evidence type="ECO:0000256" key="13">
    <source>
        <dbReference type="ARBA" id="ARBA00023157"/>
    </source>
</evidence>
<evidence type="ECO:0000259" key="18">
    <source>
        <dbReference type="PROSITE" id="PS50234"/>
    </source>
</evidence>
<keyword evidence="14" id="KW-0325">Glycoprotein</keyword>
<dbReference type="InterPro" id="IPR051173">
    <property type="entry name" value="Ca_channel_alpha-2/delta"/>
</dbReference>
<evidence type="ECO:0000256" key="16">
    <source>
        <dbReference type="SAM" id="MobiDB-lite"/>
    </source>
</evidence>
<dbReference type="InterPro" id="IPR013680">
    <property type="entry name" value="VDCC_a2/dsu"/>
</dbReference>
<evidence type="ECO:0000256" key="7">
    <source>
        <dbReference type="ARBA" id="ARBA00022729"/>
    </source>
</evidence>
<name>A0A814QM53_9BILA</name>
<comment type="subcellular location">
    <subcellularLocation>
        <location evidence="1">Membrane</location>
        <topology evidence="1">Single-pass type I membrane protein</topology>
    </subcellularLocation>
</comment>
<dbReference type="Gene3D" id="3.40.50.410">
    <property type="entry name" value="von Willebrand factor, type A domain"/>
    <property type="match status" value="1"/>
</dbReference>
<accession>A0A814QM53</accession>
<keyword evidence="7" id="KW-0732">Signal</keyword>
<keyword evidence="6" id="KW-0479">Metal-binding</keyword>
<evidence type="ECO:0000256" key="8">
    <source>
        <dbReference type="ARBA" id="ARBA00022837"/>
    </source>
</evidence>
<dbReference type="Proteomes" id="UP000663829">
    <property type="component" value="Unassembled WGS sequence"/>
</dbReference>
<feature type="compositionally biased region" description="Low complexity" evidence="16">
    <location>
        <begin position="128"/>
        <end position="145"/>
    </location>
</feature>
<keyword evidence="13" id="KW-1015">Disulfide bond</keyword>
<gene>
    <name evidence="19" type="ORF">GPM918_LOCUS19715</name>
    <name evidence="20" type="ORF">SRO942_LOCUS19712</name>
</gene>
<dbReference type="SUPFAM" id="SSF53300">
    <property type="entry name" value="vWA-like"/>
    <property type="match status" value="1"/>
</dbReference>
<keyword evidence="12 17" id="KW-0472">Membrane</keyword>
<dbReference type="Pfam" id="PF08473">
    <property type="entry name" value="VGCC_alpha2"/>
    <property type="match status" value="1"/>
</dbReference>
<dbReference type="PANTHER" id="PTHR10166">
    <property type="entry name" value="VOLTAGE-DEPENDENT CALCIUM CHANNEL SUBUNIT ALPHA-2/DELTA-RELATED"/>
    <property type="match status" value="1"/>
</dbReference>
<dbReference type="EMBL" id="CAJNOQ010006050">
    <property type="protein sequence ID" value="CAF1121522.1"/>
    <property type="molecule type" value="Genomic_DNA"/>
</dbReference>
<evidence type="ECO:0000256" key="1">
    <source>
        <dbReference type="ARBA" id="ARBA00004479"/>
    </source>
</evidence>
<proteinExistence type="predicted"/>
<feature type="region of interest" description="Disordered" evidence="16">
    <location>
        <begin position="124"/>
        <end position="190"/>
    </location>
</feature>
<evidence type="ECO:0000256" key="2">
    <source>
        <dbReference type="ARBA" id="ARBA00022448"/>
    </source>
</evidence>
<reference evidence="19" key="1">
    <citation type="submission" date="2021-02" db="EMBL/GenBank/DDBJ databases">
        <authorList>
            <person name="Nowell W R."/>
        </authorList>
    </citation>
    <scope>NUCLEOTIDE SEQUENCE</scope>
</reference>
<dbReference type="InterPro" id="IPR036465">
    <property type="entry name" value="vWFA_dom_sf"/>
</dbReference>
<evidence type="ECO:0000256" key="15">
    <source>
        <dbReference type="ARBA" id="ARBA00023303"/>
    </source>
</evidence>
<keyword evidence="8" id="KW-0106">Calcium</keyword>
<evidence type="ECO:0000256" key="12">
    <source>
        <dbReference type="ARBA" id="ARBA00023136"/>
    </source>
</evidence>
<keyword evidence="5 17" id="KW-0812">Transmembrane</keyword>
<evidence type="ECO:0000256" key="9">
    <source>
        <dbReference type="ARBA" id="ARBA00022882"/>
    </source>
</evidence>
<evidence type="ECO:0000256" key="5">
    <source>
        <dbReference type="ARBA" id="ARBA00022692"/>
    </source>
</evidence>
<feature type="compositionally biased region" description="Low complexity" evidence="16">
    <location>
        <begin position="156"/>
        <end position="167"/>
    </location>
</feature>
<evidence type="ECO:0000256" key="3">
    <source>
        <dbReference type="ARBA" id="ARBA00022568"/>
    </source>
</evidence>
<keyword evidence="3" id="KW-0109">Calcium transport</keyword>
<dbReference type="EMBL" id="CAJOBC010006050">
    <property type="protein sequence ID" value="CAF3885045.1"/>
    <property type="molecule type" value="Genomic_DNA"/>
</dbReference>
<organism evidence="19 21">
    <name type="scientific">Didymodactylos carnosus</name>
    <dbReference type="NCBI Taxonomy" id="1234261"/>
    <lineage>
        <taxon>Eukaryota</taxon>
        <taxon>Metazoa</taxon>
        <taxon>Spiralia</taxon>
        <taxon>Gnathifera</taxon>
        <taxon>Rotifera</taxon>
        <taxon>Eurotatoria</taxon>
        <taxon>Bdelloidea</taxon>
        <taxon>Philodinida</taxon>
        <taxon>Philodinidae</taxon>
        <taxon>Didymodactylos</taxon>
    </lineage>
</organism>
<keyword evidence="15" id="KW-0407">Ion channel</keyword>
<dbReference type="OrthoDB" id="10054666at2759"/>
<protein>
    <recommendedName>
        <fullName evidence="18">VWFA domain-containing protein</fullName>
    </recommendedName>
</protein>
<evidence type="ECO:0000313" key="20">
    <source>
        <dbReference type="EMBL" id="CAF3885045.1"/>
    </source>
</evidence>
<feature type="transmembrane region" description="Helical" evidence="17">
    <location>
        <begin position="1352"/>
        <end position="1371"/>
    </location>
</feature>
<keyword evidence="2" id="KW-0813">Transport</keyword>
<dbReference type="PROSITE" id="PS50234">
    <property type="entry name" value="VWFA"/>
    <property type="match status" value="1"/>
</dbReference>